<dbReference type="RefSeq" id="WP_133635053.1">
    <property type="nucleotide sequence ID" value="NZ_SNZJ01000004.1"/>
</dbReference>
<proteinExistence type="inferred from homology"/>
<evidence type="ECO:0000259" key="8">
    <source>
        <dbReference type="Pfam" id="PF13861"/>
    </source>
</evidence>
<sequence length="227" mass="24234">MSTTIDSATLARVSSTPTAQAKQSAELRNNFMELLITQLKNQDPLNPLENHEMTSQLAQINTVNGIEELNETLNGITGQIEANRTLQAASLIGQGVLVPGDRVLVEQDGEGQSHTTPFGVMLDQPASNLRITISASDGTTINQYDLGPAQAGVQSFSWDGRTQQGEQAASGAYRVRIESLKGQEATSVPTLNYAQVGGVTPTQDGNVKLDLGAIYGQVDIQDIKQIL</sequence>
<comment type="function">
    <text evidence="4 5">Required for flagellar hook formation. May act as a scaffolding protein.</text>
</comment>
<dbReference type="EMBL" id="SNZJ01000004">
    <property type="protein sequence ID" value="TDR56094.1"/>
    <property type="molecule type" value="Genomic_DNA"/>
</dbReference>
<evidence type="ECO:0000313" key="9">
    <source>
        <dbReference type="EMBL" id="TDR56094.1"/>
    </source>
</evidence>
<dbReference type="InterPro" id="IPR005648">
    <property type="entry name" value="FlgD"/>
</dbReference>
<feature type="domain" description="FlgD Tudor-like" evidence="8">
    <location>
        <begin position="84"/>
        <end position="224"/>
    </location>
</feature>
<dbReference type="Pfam" id="PF13860">
    <property type="entry name" value="FlgD_ig"/>
    <property type="match status" value="1"/>
</dbReference>
<feature type="domain" description="FlgD/Vpr Ig-like" evidence="7">
    <location>
        <begin position="115"/>
        <end position="181"/>
    </location>
</feature>
<protein>
    <recommendedName>
        <fullName evidence="2 5">Basal-body rod modification protein FlgD</fullName>
    </recommendedName>
</protein>
<evidence type="ECO:0000256" key="3">
    <source>
        <dbReference type="ARBA" id="ARBA00022795"/>
    </source>
</evidence>
<dbReference type="Gene3D" id="2.60.40.4070">
    <property type="match status" value="1"/>
</dbReference>
<evidence type="ECO:0000259" key="7">
    <source>
        <dbReference type="Pfam" id="PF13860"/>
    </source>
</evidence>
<evidence type="ECO:0000256" key="4">
    <source>
        <dbReference type="ARBA" id="ARBA00024746"/>
    </source>
</evidence>
<dbReference type="GO" id="GO:0044781">
    <property type="term" value="P:bacterial-type flagellum organization"/>
    <property type="evidence" value="ECO:0007669"/>
    <property type="project" value="UniProtKB-UniRule"/>
</dbReference>
<comment type="similarity">
    <text evidence="1 5">Belongs to the FlgD family.</text>
</comment>
<evidence type="ECO:0000256" key="6">
    <source>
        <dbReference type="SAM" id="MobiDB-lite"/>
    </source>
</evidence>
<evidence type="ECO:0000256" key="2">
    <source>
        <dbReference type="ARBA" id="ARBA00016013"/>
    </source>
</evidence>
<dbReference type="Pfam" id="PF03963">
    <property type="entry name" value="FlgD"/>
    <property type="match status" value="1"/>
</dbReference>
<gene>
    <name evidence="9" type="ORF">DFP85_1049</name>
</gene>
<organism evidence="9 10">
    <name type="scientific">Halomonas ventosae</name>
    <dbReference type="NCBI Taxonomy" id="229007"/>
    <lineage>
        <taxon>Bacteria</taxon>
        <taxon>Pseudomonadati</taxon>
        <taxon>Pseudomonadota</taxon>
        <taxon>Gammaproteobacteria</taxon>
        <taxon>Oceanospirillales</taxon>
        <taxon>Halomonadaceae</taxon>
        <taxon>Halomonas</taxon>
    </lineage>
</organism>
<dbReference type="Pfam" id="PF13861">
    <property type="entry name" value="FLgD_tudor"/>
    <property type="match status" value="1"/>
</dbReference>
<name>A0A4R6ZV02_9GAMM</name>
<evidence type="ECO:0000256" key="1">
    <source>
        <dbReference type="ARBA" id="ARBA00010577"/>
    </source>
</evidence>
<evidence type="ECO:0000256" key="5">
    <source>
        <dbReference type="RuleBase" id="RU362076"/>
    </source>
</evidence>
<dbReference type="OrthoDB" id="9785233at2"/>
<dbReference type="Proteomes" id="UP000295212">
    <property type="component" value="Unassembled WGS sequence"/>
</dbReference>
<accession>A0A4R6ZV02</accession>
<dbReference type="InterPro" id="IPR025963">
    <property type="entry name" value="FLgD_Tudor"/>
</dbReference>
<keyword evidence="9" id="KW-0969">Cilium</keyword>
<dbReference type="InterPro" id="IPR025965">
    <property type="entry name" value="FlgD/Vpr_Ig-like"/>
</dbReference>
<evidence type="ECO:0000313" key="10">
    <source>
        <dbReference type="Proteomes" id="UP000295212"/>
    </source>
</evidence>
<reference evidence="9 10" key="1">
    <citation type="submission" date="2019-03" db="EMBL/GenBank/DDBJ databases">
        <title>Genomic Encyclopedia of Type Strains, Phase III (KMG-III): the genomes of soil and plant-associated and newly described type strains.</title>
        <authorList>
            <person name="Whitman W."/>
        </authorList>
    </citation>
    <scope>NUCLEOTIDE SEQUENCE [LARGE SCALE GENOMIC DNA]</scope>
    <source>
        <strain evidence="9 10">CECT 5797</strain>
    </source>
</reference>
<dbReference type="Gene3D" id="2.30.30.910">
    <property type="match status" value="1"/>
</dbReference>
<keyword evidence="9" id="KW-0966">Cell projection</keyword>
<comment type="caution">
    <text evidence="9">The sequence shown here is derived from an EMBL/GenBank/DDBJ whole genome shotgun (WGS) entry which is preliminary data.</text>
</comment>
<keyword evidence="3 5" id="KW-1005">Bacterial flagellum biogenesis</keyword>
<keyword evidence="9" id="KW-0282">Flagellum</keyword>
<dbReference type="AlphaFoldDB" id="A0A4R6ZV02"/>
<feature type="region of interest" description="Disordered" evidence="6">
    <location>
        <begin position="1"/>
        <end position="21"/>
    </location>
</feature>